<name>A0ABR9CZL5_9GAMM</name>
<dbReference type="InterPro" id="IPR008979">
    <property type="entry name" value="Galactose-bd-like_sf"/>
</dbReference>
<accession>A0ABR9CZL5</accession>
<dbReference type="Proteomes" id="UP000652176">
    <property type="component" value="Unassembled WGS sequence"/>
</dbReference>
<feature type="chain" id="PRO_5046736720" description="CBM-cenC domain-containing protein" evidence="2">
    <location>
        <begin position="21"/>
        <end position="211"/>
    </location>
</feature>
<evidence type="ECO:0000259" key="3">
    <source>
        <dbReference type="Pfam" id="PF02018"/>
    </source>
</evidence>
<evidence type="ECO:0000256" key="1">
    <source>
        <dbReference type="ARBA" id="ARBA00022801"/>
    </source>
</evidence>
<dbReference type="RefSeq" id="WP_192374381.1">
    <property type="nucleotide sequence ID" value="NZ_CAJHIV010000001.1"/>
</dbReference>
<dbReference type="SUPFAM" id="SSF49785">
    <property type="entry name" value="Galactose-binding domain-like"/>
    <property type="match status" value="1"/>
</dbReference>
<dbReference type="Pfam" id="PF02018">
    <property type="entry name" value="CBM_4_9"/>
    <property type="match status" value="1"/>
</dbReference>
<feature type="domain" description="CBM-cenC" evidence="3">
    <location>
        <begin position="20"/>
        <end position="130"/>
    </location>
</feature>
<keyword evidence="2" id="KW-0732">Signal</keyword>
<evidence type="ECO:0000256" key="2">
    <source>
        <dbReference type="SAM" id="SignalP"/>
    </source>
</evidence>
<dbReference type="Gene3D" id="2.60.120.260">
    <property type="entry name" value="Galactose-binding domain-like"/>
    <property type="match status" value="1"/>
</dbReference>
<dbReference type="EMBL" id="JACXSS010000001">
    <property type="protein sequence ID" value="MBD9355986.1"/>
    <property type="molecule type" value="Genomic_DNA"/>
</dbReference>
<keyword evidence="1" id="KW-0378">Hydrolase</keyword>
<evidence type="ECO:0000313" key="4">
    <source>
        <dbReference type="EMBL" id="MBD9355986.1"/>
    </source>
</evidence>
<proteinExistence type="predicted"/>
<protein>
    <recommendedName>
        <fullName evidence="3">CBM-cenC domain-containing protein</fullName>
    </recommendedName>
</protein>
<keyword evidence="5" id="KW-1185">Reference proteome</keyword>
<evidence type="ECO:0000313" key="5">
    <source>
        <dbReference type="Proteomes" id="UP000652176"/>
    </source>
</evidence>
<comment type="caution">
    <text evidence="4">The sequence shown here is derived from an EMBL/GenBank/DDBJ whole genome shotgun (WGS) entry which is preliminary data.</text>
</comment>
<dbReference type="InterPro" id="IPR003305">
    <property type="entry name" value="CenC_carb-bd"/>
</dbReference>
<reference evidence="4 5" key="1">
    <citation type="submission" date="2020-09" db="EMBL/GenBank/DDBJ databases">
        <title>Methylomonas albis sp. nov. and Methylomonas fluvii sp. nov.: Two cold-adapted methanotrophs from the River Elbe and an amended description of Methylovulum psychrotolerans strain Eb1.</title>
        <authorList>
            <person name="Bussmann I.K."/>
            <person name="Klings K.-W."/>
            <person name="Warnstedt J."/>
            <person name="Hoppert M."/>
            <person name="Saborowski A."/>
            <person name="Horn F."/>
            <person name="Liebner S."/>
        </authorList>
    </citation>
    <scope>NUCLEOTIDE SEQUENCE [LARGE SCALE GENOMIC DNA]</scope>
    <source>
        <strain evidence="4 5">EbA</strain>
    </source>
</reference>
<organism evidence="4 5">
    <name type="scientific">Methylomonas albis</name>
    <dbReference type="NCBI Taxonomy" id="1854563"/>
    <lineage>
        <taxon>Bacteria</taxon>
        <taxon>Pseudomonadati</taxon>
        <taxon>Pseudomonadota</taxon>
        <taxon>Gammaproteobacteria</taxon>
        <taxon>Methylococcales</taxon>
        <taxon>Methylococcaceae</taxon>
        <taxon>Methylomonas</taxon>
    </lineage>
</organism>
<feature type="signal peptide" evidence="2">
    <location>
        <begin position="1"/>
        <end position="20"/>
    </location>
</feature>
<sequence length="211" mass="22128">MKLTTGLCVGLAMAVPAVQANLVANGNFEQPASLAAVPGYQYLPNNDTSVMGWTSISDGIGEESYLMNKNRSNGSYVPRVYEGIYGLALNTGNAIQTSVSLVAGTTYDLSFWARANVSGASPLQIEIAGNSLTMANAVTFTQFIYHFNASAADSSALLKFFNPSTSGGNRVWALDAISLEAAPVPLPAATWTFLSGLMGFLALSKRKALAA</sequence>
<gene>
    <name evidence="4" type="ORF">IE877_08810</name>
</gene>